<evidence type="ECO:0000313" key="2">
    <source>
        <dbReference type="EMBL" id="VYT21822.1"/>
    </source>
</evidence>
<name>A0A6N2UYQ8_9FIRM</name>
<reference evidence="2" key="1">
    <citation type="submission" date="2019-11" db="EMBL/GenBank/DDBJ databases">
        <authorList>
            <person name="Feng L."/>
        </authorList>
    </citation>
    <scope>NUCLEOTIDE SEQUENCE</scope>
    <source>
        <strain evidence="2">BgluceraseaLFYP119</strain>
    </source>
</reference>
<evidence type="ECO:0000256" key="1">
    <source>
        <dbReference type="SAM" id="Phobius"/>
    </source>
</evidence>
<dbReference type="EMBL" id="CACRST010000022">
    <property type="protein sequence ID" value="VYT21822.1"/>
    <property type="molecule type" value="Genomic_DNA"/>
</dbReference>
<feature type="transmembrane region" description="Helical" evidence="1">
    <location>
        <begin position="37"/>
        <end position="59"/>
    </location>
</feature>
<feature type="transmembrane region" description="Helical" evidence="1">
    <location>
        <begin position="12"/>
        <end position="30"/>
    </location>
</feature>
<feature type="transmembrane region" description="Helical" evidence="1">
    <location>
        <begin position="71"/>
        <end position="89"/>
    </location>
</feature>
<accession>A0A6N2UYQ8</accession>
<gene>
    <name evidence="2" type="ORF">BGLFYP119_02314</name>
</gene>
<organism evidence="2">
    <name type="scientific">Blautia glucerasea</name>
    <dbReference type="NCBI Taxonomy" id="536633"/>
    <lineage>
        <taxon>Bacteria</taxon>
        <taxon>Bacillati</taxon>
        <taxon>Bacillota</taxon>
        <taxon>Clostridia</taxon>
        <taxon>Lachnospirales</taxon>
        <taxon>Lachnospiraceae</taxon>
        <taxon>Blautia</taxon>
    </lineage>
</organism>
<keyword evidence="1" id="KW-0812">Transmembrane</keyword>
<evidence type="ECO:0008006" key="3">
    <source>
        <dbReference type="Google" id="ProtNLM"/>
    </source>
</evidence>
<keyword evidence="1" id="KW-1133">Transmembrane helix</keyword>
<feature type="transmembrane region" description="Helical" evidence="1">
    <location>
        <begin position="96"/>
        <end position="120"/>
    </location>
</feature>
<keyword evidence="1" id="KW-0472">Membrane</keyword>
<protein>
    <recommendedName>
        <fullName evidence="3">Energy-coupling factor transport system substrate-specific component</fullName>
    </recommendedName>
</protein>
<proteinExistence type="predicted"/>
<dbReference type="AlphaFoldDB" id="A0A6N2UYQ8"/>
<feature type="transmembrane region" description="Helical" evidence="1">
    <location>
        <begin position="126"/>
        <end position="152"/>
    </location>
</feature>
<sequence>MNTQLKIKDLAVMGVMAAIVFISQVGLSFLPNIELVTLLFILYTLIIGKKVFAVMYAFVFLEGVMYGFGLWWINYLYVWTVLCLITLAFRKQTSFIFWSIISGLFGISFGALCSIPYFFISGPSGAFAYWIAGIPSDITHCIGNVILCLLLFKPLHYILTRIDYCRG</sequence>
<dbReference type="RefSeq" id="WP_156354755.1">
    <property type="nucleotide sequence ID" value="NZ_CACRST010000022.1"/>
</dbReference>